<keyword evidence="17" id="KW-0067">ATP-binding</keyword>
<keyword evidence="23" id="KW-0804">Transcription</keyword>
<dbReference type="GO" id="GO:0008270">
    <property type="term" value="F:zinc ion binding"/>
    <property type="evidence" value="ECO:0007669"/>
    <property type="project" value="UniProtKB-KW"/>
</dbReference>
<keyword evidence="19" id="KW-0156">Chromatin regulator</keyword>
<keyword evidence="18" id="KW-0832">Ubl conjugation</keyword>
<evidence type="ECO:0000256" key="11">
    <source>
        <dbReference type="ARBA" id="ARBA00022741"/>
    </source>
</evidence>
<evidence type="ECO:0000256" key="26">
    <source>
        <dbReference type="ARBA" id="ARBA00031106"/>
    </source>
</evidence>
<dbReference type="Pfam" id="PF26143">
    <property type="entry name" value="ATRX_C"/>
    <property type="match status" value="1"/>
</dbReference>
<evidence type="ECO:0000313" key="34">
    <source>
        <dbReference type="Ensembl" id="ENSAPLP00020017414.1"/>
    </source>
</evidence>
<dbReference type="PANTHER" id="PTHR45797">
    <property type="entry name" value="RAD54-LIKE"/>
    <property type="match status" value="1"/>
</dbReference>
<evidence type="ECO:0000256" key="2">
    <source>
        <dbReference type="ARBA" id="ARBA00004574"/>
    </source>
</evidence>
<feature type="compositionally biased region" description="Basic and acidic residues" evidence="30">
    <location>
        <begin position="452"/>
        <end position="461"/>
    </location>
</feature>
<evidence type="ECO:0000256" key="9">
    <source>
        <dbReference type="ARBA" id="ARBA00022553"/>
    </source>
</evidence>
<dbReference type="InterPro" id="IPR044574">
    <property type="entry name" value="ARIP4-like"/>
</dbReference>
<evidence type="ECO:0000256" key="24">
    <source>
        <dbReference type="ARBA" id="ARBA00023204"/>
    </source>
</evidence>
<comment type="subcellular location">
    <subcellularLocation>
        <location evidence="2">Chromosome</location>
        <location evidence="2">Telomere</location>
    </subcellularLocation>
    <subcellularLocation>
        <location evidence="1">Nucleus</location>
        <location evidence="1">PML body</location>
    </subcellularLocation>
</comment>
<dbReference type="GO" id="GO:0003678">
    <property type="term" value="F:DNA helicase activity"/>
    <property type="evidence" value="ECO:0007669"/>
    <property type="project" value="UniProtKB-EC"/>
</dbReference>
<dbReference type="FunFam" id="3.40.50.10810:FF:000011">
    <property type="entry name" value="Transcriptional regulator ATRX homolog"/>
    <property type="match status" value="1"/>
</dbReference>
<dbReference type="GO" id="GO:0000781">
    <property type="term" value="C:chromosome, telomeric region"/>
    <property type="evidence" value="ECO:0007669"/>
    <property type="project" value="UniProtKB-SubCell"/>
</dbReference>
<organism evidence="34 35">
    <name type="scientific">Anas platyrhynchos</name>
    <name type="common">Mallard</name>
    <name type="synonym">Anas boschas</name>
    <dbReference type="NCBI Taxonomy" id="8839"/>
    <lineage>
        <taxon>Eukaryota</taxon>
        <taxon>Metazoa</taxon>
        <taxon>Chordata</taxon>
        <taxon>Craniata</taxon>
        <taxon>Vertebrata</taxon>
        <taxon>Euteleostomi</taxon>
        <taxon>Archelosauria</taxon>
        <taxon>Archosauria</taxon>
        <taxon>Dinosauria</taxon>
        <taxon>Saurischia</taxon>
        <taxon>Theropoda</taxon>
        <taxon>Coelurosauria</taxon>
        <taxon>Aves</taxon>
        <taxon>Neognathae</taxon>
        <taxon>Galloanserae</taxon>
        <taxon>Anseriformes</taxon>
        <taxon>Anatidae</taxon>
        <taxon>Anatinae</taxon>
        <taxon>Anas</taxon>
    </lineage>
</organism>
<evidence type="ECO:0000256" key="1">
    <source>
        <dbReference type="ARBA" id="ARBA00004322"/>
    </source>
</evidence>
<reference evidence="34" key="2">
    <citation type="submission" date="2025-08" db="UniProtKB">
        <authorList>
            <consortium name="Ensembl"/>
        </authorList>
    </citation>
    <scope>IDENTIFICATION</scope>
</reference>
<dbReference type="GO" id="GO:0042393">
    <property type="term" value="F:histone binding"/>
    <property type="evidence" value="ECO:0007669"/>
    <property type="project" value="UniProtKB-ARBA"/>
</dbReference>
<keyword evidence="12" id="KW-0227">DNA damage</keyword>
<feature type="compositionally biased region" description="Basic residues" evidence="30">
    <location>
        <begin position="508"/>
        <end position="523"/>
    </location>
</feature>
<keyword evidence="24" id="KW-0234">DNA repair</keyword>
<dbReference type="InterPro" id="IPR013083">
    <property type="entry name" value="Znf_RING/FYVE/PHD"/>
</dbReference>
<evidence type="ECO:0000256" key="12">
    <source>
        <dbReference type="ARBA" id="ARBA00022763"/>
    </source>
</evidence>
<keyword evidence="9" id="KW-0597">Phosphoprotein</keyword>
<feature type="domain" description="PHD-type" evidence="33">
    <location>
        <begin position="1"/>
        <end position="118"/>
    </location>
</feature>
<feature type="compositionally biased region" description="Basic and acidic residues" evidence="30">
    <location>
        <begin position="1043"/>
        <end position="1052"/>
    </location>
</feature>
<keyword evidence="22" id="KW-0238">DNA-binding</keyword>
<dbReference type="SMART" id="SM00487">
    <property type="entry name" value="DEXDc"/>
    <property type="match status" value="1"/>
</dbReference>
<dbReference type="Proteomes" id="UP000694400">
    <property type="component" value="Chromosome 11"/>
</dbReference>
<evidence type="ECO:0000256" key="20">
    <source>
        <dbReference type="ARBA" id="ARBA00022895"/>
    </source>
</evidence>
<dbReference type="Pfam" id="PF00176">
    <property type="entry name" value="SNF2-rel_dom"/>
    <property type="match status" value="1"/>
</dbReference>
<feature type="compositionally biased region" description="Basic and acidic residues" evidence="30">
    <location>
        <begin position="250"/>
        <end position="288"/>
    </location>
</feature>
<accession>A0A8B9T8P8</accession>
<keyword evidence="15" id="KW-0347">Helicase</keyword>
<evidence type="ECO:0000256" key="7">
    <source>
        <dbReference type="ARBA" id="ARBA00022481"/>
    </source>
</evidence>
<dbReference type="Gene3D" id="3.40.50.10810">
    <property type="entry name" value="Tandem AAA-ATPase domain"/>
    <property type="match status" value="1"/>
</dbReference>
<dbReference type="InterPro" id="IPR025766">
    <property type="entry name" value="ADD"/>
</dbReference>
<feature type="region of interest" description="Disordered" evidence="30">
    <location>
        <begin position="1032"/>
        <end position="1112"/>
    </location>
</feature>
<feature type="region of interest" description="Disordered" evidence="30">
    <location>
        <begin position="1530"/>
        <end position="1561"/>
    </location>
</feature>
<comment type="catalytic activity">
    <reaction evidence="29">
        <text>ATP + H2O = ADP + phosphate + H(+)</text>
        <dbReference type="Rhea" id="RHEA:13065"/>
        <dbReference type="ChEBI" id="CHEBI:15377"/>
        <dbReference type="ChEBI" id="CHEBI:15378"/>
        <dbReference type="ChEBI" id="CHEBI:30616"/>
        <dbReference type="ChEBI" id="CHEBI:43474"/>
        <dbReference type="ChEBI" id="CHEBI:456216"/>
        <dbReference type="EC" id="3.6.4.12"/>
    </reaction>
</comment>
<keyword evidence="25" id="KW-0539">Nucleus</keyword>
<dbReference type="Pfam" id="PF17981">
    <property type="entry name" value="ADD_ATRX"/>
    <property type="match status" value="1"/>
</dbReference>
<dbReference type="GO" id="GO:0003677">
    <property type="term" value="F:DNA binding"/>
    <property type="evidence" value="ECO:0007669"/>
    <property type="project" value="UniProtKB-KW"/>
</dbReference>
<dbReference type="InterPro" id="IPR038718">
    <property type="entry name" value="SNF2-like_sf"/>
</dbReference>
<dbReference type="GO" id="GO:0016605">
    <property type="term" value="C:PML body"/>
    <property type="evidence" value="ECO:0007669"/>
    <property type="project" value="UniProtKB-SubCell"/>
</dbReference>
<dbReference type="InterPro" id="IPR027417">
    <property type="entry name" value="P-loop_NTPase"/>
</dbReference>
<feature type="region of interest" description="Disordered" evidence="30">
    <location>
        <begin position="615"/>
        <end position="634"/>
    </location>
</feature>
<dbReference type="InterPro" id="IPR058901">
    <property type="entry name" value="ATRX_C"/>
</dbReference>
<dbReference type="Gene3D" id="1.20.120.850">
    <property type="entry name" value="SWI2/SNF2 ATPases, N-terminal domain"/>
    <property type="match status" value="1"/>
</dbReference>
<reference evidence="34" key="3">
    <citation type="submission" date="2025-09" db="UniProtKB">
        <authorList>
            <consortium name="Ensembl"/>
        </authorList>
    </citation>
    <scope>IDENTIFICATION</scope>
</reference>
<keyword evidence="7" id="KW-0488">Methylation</keyword>
<dbReference type="GO" id="GO:0000792">
    <property type="term" value="C:heterochromatin"/>
    <property type="evidence" value="ECO:0007669"/>
    <property type="project" value="UniProtKB-ARBA"/>
</dbReference>
<keyword evidence="21" id="KW-0805">Transcription regulation</keyword>
<dbReference type="SUPFAM" id="SSF52540">
    <property type="entry name" value="P-loop containing nucleoside triphosphate hydrolases"/>
    <property type="match status" value="2"/>
</dbReference>
<evidence type="ECO:0000256" key="10">
    <source>
        <dbReference type="ARBA" id="ARBA00022723"/>
    </source>
</evidence>
<dbReference type="PANTHER" id="PTHR45797:SF3">
    <property type="entry name" value="TRANSCRIPTIONAL REGULATOR ATRX HOMOLOG"/>
    <property type="match status" value="1"/>
</dbReference>
<evidence type="ECO:0000259" key="32">
    <source>
        <dbReference type="PROSITE" id="PS51194"/>
    </source>
</evidence>
<dbReference type="GO" id="GO:0016887">
    <property type="term" value="F:ATP hydrolysis activity"/>
    <property type="evidence" value="ECO:0007669"/>
    <property type="project" value="InterPro"/>
</dbReference>
<feature type="compositionally biased region" description="Polar residues" evidence="30">
    <location>
        <begin position="359"/>
        <end position="369"/>
    </location>
</feature>
<dbReference type="Ensembl" id="ENSAPLT00020018813.1">
    <property type="protein sequence ID" value="ENSAPLP00020017414.1"/>
    <property type="gene ID" value="ENSAPLG00020010164.1"/>
</dbReference>
<dbReference type="GO" id="GO:0003682">
    <property type="term" value="F:chromatin binding"/>
    <property type="evidence" value="ECO:0007669"/>
    <property type="project" value="UniProtKB-ARBA"/>
</dbReference>
<evidence type="ECO:0000256" key="6">
    <source>
        <dbReference type="ARBA" id="ARBA00022454"/>
    </source>
</evidence>
<evidence type="ECO:0000256" key="22">
    <source>
        <dbReference type="ARBA" id="ARBA00023125"/>
    </source>
</evidence>
<evidence type="ECO:0000256" key="18">
    <source>
        <dbReference type="ARBA" id="ARBA00022843"/>
    </source>
</evidence>
<proteinExistence type="inferred from homology"/>
<protein>
    <recommendedName>
        <fullName evidence="5">Transcriptional regulator ATRX</fullName>
        <ecNumber evidence="4">3.6.4.12</ecNumber>
    </recommendedName>
    <alternativeName>
        <fullName evidence="26">ATP-dependent helicase ATRX</fullName>
    </alternativeName>
    <alternativeName>
        <fullName evidence="27">X-linked nuclear protein</fullName>
    </alternativeName>
</protein>
<keyword evidence="8" id="KW-1017">Isopeptide bond</keyword>
<dbReference type="GO" id="GO:0031509">
    <property type="term" value="P:subtelomeric heterochromatin formation"/>
    <property type="evidence" value="ECO:0007669"/>
    <property type="project" value="UniProtKB-ARBA"/>
</dbReference>
<dbReference type="PROSITE" id="PS51192">
    <property type="entry name" value="HELICASE_ATP_BIND_1"/>
    <property type="match status" value="1"/>
</dbReference>
<evidence type="ECO:0000256" key="5">
    <source>
        <dbReference type="ARBA" id="ARBA00016932"/>
    </source>
</evidence>
<dbReference type="GO" id="GO:0010564">
    <property type="term" value="P:regulation of cell cycle process"/>
    <property type="evidence" value="ECO:0007669"/>
    <property type="project" value="UniProtKB-ARBA"/>
</dbReference>
<dbReference type="InterPro" id="IPR041430">
    <property type="entry name" value="ADD_ATRX"/>
</dbReference>
<evidence type="ECO:0000256" key="4">
    <source>
        <dbReference type="ARBA" id="ARBA00012551"/>
    </source>
</evidence>
<dbReference type="FunFam" id="3.30.40.10:FF:000091">
    <property type="entry name" value="transcriptional regulator ATRX isoform X1"/>
    <property type="match status" value="1"/>
</dbReference>
<keyword evidence="14" id="KW-0378">Hydrolase</keyword>
<dbReference type="InterPro" id="IPR001650">
    <property type="entry name" value="Helicase_C-like"/>
</dbReference>
<evidence type="ECO:0000256" key="13">
    <source>
        <dbReference type="ARBA" id="ARBA00022771"/>
    </source>
</evidence>
<evidence type="ECO:0000259" key="33">
    <source>
        <dbReference type="PROSITE" id="PS51533"/>
    </source>
</evidence>
<evidence type="ECO:0000256" key="21">
    <source>
        <dbReference type="ARBA" id="ARBA00023015"/>
    </source>
</evidence>
<keyword evidence="6" id="KW-0158">Chromosome</keyword>
<feature type="domain" description="Helicase C-terminal" evidence="32">
    <location>
        <begin position="1136"/>
        <end position="1315"/>
    </location>
</feature>
<dbReference type="PROSITE" id="PS51194">
    <property type="entry name" value="HELICASE_CTER"/>
    <property type="match status" value="1"/>
</dbReference>
<dbReference type="Gene3D" id="3.30.40.10">
    <property type="entry name" value="Zinc/RING finger domain, C3HC4 (zinc finger)"/>
    <property type="match status" value="1"/>
</dbReference>
<dbReference type="InterPro" id="IPR049730">
    <property type="entry name" value="SNF2/RAD54-like_C"/>
</dbReference>
<dbReference type="InterPro" id="IPR014001">
    <property type="entry name" value="Helicase_ATP-bd"/>
</dbReference>
<sequence length="1561" mass="177414">NHFQKDSIYRHPTLKVLICKTCYKYYMSDDISRDSDGMDEQCRWCAEGGNLICCDFCHNAFCKKCILRNLGRKELSTILDENNQWHCYICHPEPLLDLVTACDSVFENLEQLLQQNKKKIKVESEKSKIYDHTVKFSPKRNNSNCNGEEKKLDDSYSGSLTYSYKALMVPKDMLKKTKKLVETTANMNSSFVSFLKKAAENIEISPAVQLRQLKAFKSVLGDIKKCHLALEEGLNLEIQALDIKIKEKNTKEKKTDVRSEKNEVKKDEGKEHVALEEDDTVKKKEKVASEQPDNEPMDQSVPTMEQTDNKRATGEEKKSGRNEEPQYEPNSTEALDMDIVSVPSSVPEDIFETLESAMEIQTTADEQGSGNAGTDHETLNSNTKSNAPLKDTKSGSKLKASAKGSKELIVKLTPVSLSESQVKDENSSLEKGSKDVDAVPAKENCDSVKQNHNADSERSTENETVSLAEESDLRRSPRVKTTPLRRQTDMNPLTSNSEEDSNDTCNEKRKRKSSKQPRRKKDKRNSSDSTVDGPKPNKLSKSKKPNIIDNSSDSDEMPAVLKEVAMMSRSSSDIDSNSESNSEDEENDDSKSPGKGRKKIRKIIKDDKLRTETQNALKEEEERRKRIAEREREREKLREIEDASPLKCPITTKLVLDEDEETKEPLVQVHRSIVTRLKPHQVDGVQFMWDCCCESVKKTKTSPGSGCILAHCMGLGKTLQVVSFLHTVLLCDKLDFRTALVVCPLNTALNWLNEFEKWQEGLEDDEKLEVCELATVKRPQERSYMLQRWQDEGGVMIIGYEMYRNLAQGRNVKSRKLKEIFNKALVDPGPDFVVCDEGHILKNEASAVSKAMNSIRSRRRIILTGTPLQNNLIEYHCMVNFIKENLLGSIKEFRNRFINPIQNGQCADSTLVDVRVMKKRAHILYEMLAGCVQRKDYTALTKFLPPKYEYVLEVRMTPIQCKLYQYYLDHLTGVGSGNEGGRGKAGAKLFQDFQMLSRIWTHPWCLQLDYISKENKGYFDEDSLDDFIASDSDETSMSLSSDDYGKKMKKECSSSGSGSDNDVEVIKVWNSRSRGGGEGNAEELVNNPPSVTKSDEGKPTSSSNPGSPAPDWYKDFVTDADAEVLEHSGKMVLLFEILRMAEELGDKVLVFSQSLISLDLIEDFLELANREKTDKDKAPIYKGEGKWFRNIDYYRLDGSTTAQSRKKWAEEFNDETNVRGRLFIISTKAGSLGINLVAANRVIIFDASWNPSYDIQSIFRVYRFGQNKPVFVYRFLAQGTMEDKIYDRQVTKQSLSFRVVDQQQVERHFTMNELTELYTFEPDLLDDPNSEKKKKRDTPMLPKDTILAELLQINKEYIVGYHEHDSLLDHKEEEELTEEERKAAWAEYEAEKKVKLSTPYIPFNLGALSAMSNQQLEDLINQGREKVVEATNNVTAARIQPLEDIISTIWKENVTLTESQVQALALSRQASQELDVKRREAIYNDVLTKQQMQQMSYQQAAMSHLMMPKPPNLIMNPSNYQQIDMRGMYQSVSGGMQPPPLQRAPPPMRGKNPGPSQGKSM</sequence>
<feature type="compositionally biased region" description="Basic and acidic residues" evidence="30">
    <location>
        <begin position="421"/>
        <end position="437"/>
    </location>
</feature>
<dbReference type="Gene3D" id="3.40.50.300">
    <property type="entry name" value="P-loop containing nucleotide triphosphate hydrolases"/>
    <property type="match status" value="2"/>
</dbReference>
<evidence type="ECO:0000256" key="27">
    <source>
        <dbReference type="ARBA" id="ARBA00043074"/>
    </source>
</evidence>
<dbReference type="EC" id="3.6.4.12" evidence="4"/>
<dbReference type="GO" id="GO:0006281">
    <property type="term" value="P:DNA repair"/>
    <property type="evidence" value="ECO:0007669"/>
    <property type="project" value="UniProtKB-KW"/>
</dbReference>
<feature type="compositionally biased region" description="Pro residues" evidence="30">
    <location>
        <begin position="1537"/>
        <end position="1548"/>
    </location>
</feature>
<dbReference type="SUPFAM" id="SSF57903">
    <property type="entry name" value="FYVE/PHD zinc finger"/>
    <property type="match status" value="1"/>
</dbReference>
<keyword evidence="16" id="KW-0862">Zinc</keyword>
<evidence type="ECO:0000256" key="16">
    <source>
        <dbReference type="ARBA" id="ARBA00022833"/>
    </source>
</evidence>
<comment type="similarity">
    <text evidence="3">Belongs to the SNF2/RAD54 helicase family.</text>
</comment>
<dbReference type="GO" id="GO:0033044">
    <property type="term" value="P:regulation of chromosome organization"/>
    <property type="evidence" value="ECO:0007669"/>
    <property type="project" value="UniProtKB-ARBA"/>
</dbReference>
<dbReference type="InterPro" id="IPR011011">
    <property type="entry name" value="Znf_FYVE_PHD"/>
</dbReference>
<dbReference type="GO" id="GO:0005524">
    <property type="term" value="F:ATP binding"/>
    <property type="evidence" value="ECO:0007669"/>
    <property type="project" value="UniProtKB-KW"/>
</dbReference>
<dbReference type="InterPro" id="IPR000330">
    <property type="entry name" value="SNF2_N"/>
</dbReference>
<dbReference type="FunFam" id="3.40.50.300:FF:000377">
    <property type="entry name" value="transcriptional regulator ATRX isoform X1"/>
    <property type="match status" value="1"/>
</dbReference>
<dbReference type="CDD" id="cd18793">
    <property type="entry name" value="SF2_C_SNF"/>
    <property type="match status" value="1"/>
</dbReference>
<evidence type="ECO:0000256" key="30">
    <source>
        <dbReference type="SAM" id="MobiDB-lite"/>
    </source>
</evidence>
<evidence type="ECO:0000256" key="15">
    <source>
        <dbReference type="ARBA" id="ARBA00022806"/>
    </source>
</evidence>
<comment type="subunit">
    <text evidence="28">Interacts with DAXX to form the chromatin remodeling complex ATRX:DAXX. Probably binds EZH2. Binds annexin V in a calcium and phosphatidylcholine/phosphatidylserine-dependent manner. Interacts directly with CBX5 via the PxVxL motif. Interacts with RAD50, MRE11 and NBN; indicative for an association with the MRN complex. Interacts with histone MACROH2A1. Interacts with histone H3 peptides methylated at 'Lys-10' with preferences H3K9me3 &gt; H3K9me2 &gt; H3K9me1. Interacts with histone H3 peptides unmethylated at 'Lys-5' (H3K4me0). Interacts with MECP2, SMC1 and SMC3. Interacts with SETDB1, TRIM28 and ZNF274.</text>
</comment>
<keyword evidence="13" id="KW-0863">Zinc-finger</keyword>
<evidence type="ECO:0000256" key="29">
    <source>
        <dbReference type="ARBA" id="ARBA00047995"/>
    </source>
</evidence>
<evidence type="ECO:0000256" key="19">
    <source>
        <dbReference type="ARBA" id="ARBA00022853"/>
    </source>
</evidence>
<keyword evidence="11" id="KW-0547">Nucleotide-binding</keyword>
<name>A0A8B9T8P8_ANAPL</name>
<reference evidence="34" key="1">
    <citation type="submission" date="2019-08" db="EMBL/GenBank/DDBJ databases">
        <title>Three high-quality genomes provides insights into domestication of ducks.</title>
        <authorList>
            <person name="Hou Z.C."/>
            <person name="Zhu F."/>
            <person name="Yin Z.T."/>
            <person name="Zhang F."/>
        </authorList>
    </citation>
    <scope>NUCLEOTIDE SEQUENCE [LARGE SCALE GENOMIC DNA]</scope>
</reference>
<evidence type="ECO:0000313" key="35">
    <source>
        <dbReference type="Proteomes" id="UP000694400"/>
    </source>
</evidence>
<dbReference type="PROSITE" id="PS51533">
    <property type="entry name" value="ADD"/>
    <property type="match status" value="1"/>
</dbReference>
<evidence type="ECO:0000256" key="23">
    <source>
        <dbReference type="ARBA" id="ARBA00023163"/>
    </source>
</evidence>
<evidence type="ECO:0000256" key="25">
    <source>
        <dbReference type="ARBA" id="ARBA00023242"/>
    </source>
</evidence>
<evidence type="ECO:0000256" key="28">
    <source>
        <dbReference type="ARBA" id="ARBA00046653"/>
    </source>
</evidence>
<feature type="compositionally biased region" description="Low complexity" evidence="30">
    <location>
        <begin position="568"/>
        <end position="580"/>
    </location>
</feature>
<dbReference type="Pfam" id="PF00271">
    <property type="entry name" value="Helicase_C"/>
    <property type="match status" value="1"/>
</dbReference>
<dbReference type="CDD" id="cd11726">
    <property type="entry name" value="ADDz_ATRX"/>
    <property type="match status" value="1"/>
</dbReference>
<feature type="region of interest" description="Disordered" evidence="30">
    <location>
        <begin position="250"/>
        <end position="601"/>
    </location>
</feature>
<evidence type="ECO:0000256" key="17">
    <source>
        <dbReference type="ARBA" id="ARBA00022840"/>
    </source>
</evidence>
<feature type="domain" description="Helicase ATP-binding" evidence="31">
    <location>
        <begin position="698"/>
        <end position="885"/>
    </location>
</feature>
<evidence type="ECO:0000256" key="8">
    <source>
        <dbReference type="ARBA" id="ARBA00022499"/>
    </source>
</evidence>
<dbReference type="GO" id="GO:0045944">
    <property type="term" value="P:positive regulation of transcription by RNA polymerase II"/>
    <property type="evidence" value="ECO:0007669"/>
    <property type="project" value="UniProtKB-ARBA"/>
</dbReference>
<evidence type="ECO:0000259" key="31">
    <source>
        <dbReference type="PROSITE" id="PS51192"/>
    </source>
</evidence>
<keyword evidence="10" id="KW-0479">Metal-binding</keyword>
<dbReference type="SMART" id="SM00490">
    <property type="entry name" value="HELICc"/>
    <property type="match status" value="1"/>
</dbReference>
<feature type="compositionally biased region" description="Basic and acidic residues" evidence="30">
    <location>
        <begin position="307"/>
        <end position="324"/>
    </location>
</feature>
<evidence type="ECO:0000256" key="3">
    <source>
        <dbReference type="ARBA" id="ARBA00007025"/>
    </source>
</evidence>
<keyword evidence="20" id="KW-0779">Telomere</keyword>
<dbReference type="CDD" id="cd18068">
    <property type="entry name" value="DEXHc_ATRX"/>
    <property type="match status" value="1"/>
</dbReference>
<evidence type="ECO:0000256" key="14">
    <source>
        <dbReference type="ARBA" id="ARBA00022801"/>
    </source>
</evidence>